<dbReference type="GO" id="GO:0006166">
    <property type="term" value="P:purine ribonucleoside salvage"/>
    <property type="evidence" value="ECO:0007669"/>
    <property type="project" value="UniProtKB-KW"/>
</dbReference>
<dbReference type="GO" id="GO:0000166">
    <property type="term" value="F:nucleotide binding"/>
    <property type="evidence" value="ECO:0007669"/>
    <property type="project" value="UniProtKB-KW"/>
</dbReference>
<evidence type="ECO:0000313" key="17">
    <source>
        <dbReference type="EMBL" id="WKW11967.1"/>
    </source>
</evidence>
<evidence type="ECO:0000256" key="12">
    <source>
        <dbReference type="ARBA" id="ARBA00022842"/>
    </source>
</evidence>
<evidence type="ECO:0000256" key="9">
    <source>
        <dbReference type="ARBA" id="ARBA00022723"/>
    </source>
</evidence>
<reference evidence="18" key="1">
    <citation type="submission" date="2023-07" db="EMBL/GenBank/DDBJ databases">
        <authorList>
            <person name="Haufschild T."/>
            <person name="Kallscheuer N."/>
            <person name="Hammer J."/>
            <person name="Kohn T."/>
            <person name="Kabuu M."/>
            <person name="Jogler M."/>
            <person name="Wohfarth N."/>
            <person name="Heuer A."/>
            <person name="Rohde M."/>
            <person name="van Teeseling M.C.F."/>
            <person name="Jogler C."/>
        </authorList>
    </citation>
    <scope>NUCLEOTIDE SEQUENCE</scope>
    <source>
        <strain evidence="17">Strain 138</strain>
        <strain evidence="18">Strain 318</strain>
    </source>
</reference>
<evidence type="ECO:0000256" key="10">
    <source>
        <dbReference type="ARBA" id="ARBA00022726"/>
    </source>
</evidence>
<dbReference type="InterPro" id="IPR000836">
    <property type="entry name" value="PRTase_dom"/>
</dbReference>
<comment type="cofactor">
    <cofactor evidence="1 15">
        <name>Mg(2+)</name>
        <dbReference type="ChEBI" id="CHEBI:18420"/>
    </cofactor>
</comment>
<dbReference type="GO" id="GO:0005829">
    <property type="term" value="C:cytosol"/>
    <property type="evidence" value="ECO:0007669"/>
    <property type="project" value="TreeGrafter"/>
</dbReference>
<keyword evidence="11 15" id="KW-0547">Nucleotide-binding</keyword>
<dbReference type="GO" id="GO:0006178">
    <property type="term" value="P:guanine salvage"/>
    <property type="evidence" value="ECO:0007669"/>
    <property type="project" value="TreeGrafter"/>
</dbReference>
<dbReference type="InterPro" id="IPR005904">
    <property type="entry name" value="Hxn_phspho_trans"/>
</dbReference>
<dbReference type="GO" id="GO:0004422">
    <property type="term" value="F:hypoxanthine phosphoribosyltransferase activity"/>
    <property type="evidence" value="ECO:0007669"/>
    <property type="project" value="InterPro"/>
</dbReference>
<dbReference type="EMBL" id="CP130613">
    <property type="protein sequence ID" value="WKW14877.1"/>
    <property type="molecule type" value="Genomic_DNA"/>
</dbReference>
<evidence type="ECO:0000256" key="8">
    <source>
        <dbReference type="ARBA" id="ARBA00022679"/>
    </source>
</evidence>
<dbReference type="GO" id="GO:0032263">
    <property type="term" value="P:GMP salvage"/>
    <property type="evidence" value="ECO:0007669"/>
    <property type="project" value="TreeGrafter"/>
</dbReference>
<dbReference type="FunFam" id="3.40.50.2020:FF:000006">
    <property type="entry name" value="Hypoxanthine phosphoribosyltransferase"/>
    <property type="match status" value="1"/>
</dbReference>
<dbReference type="Proteomes" id="UP001229955">
    <property type="component" value="Chromosome"/>
</dbReference>
<sequence length="185" mass="20405">MTPLSTSGDPRLRGRAVKRVAFDEQAIATRVRELGDQITASYPDGELLVLGLLKGSFVFLADLVREIKRPLHVDFLVASSYGAGTVSSGNVQLVYDPKTELAGKHILLVEDIVDSGRTLQVLMDLLRERKPASLEICALLHKHIAEHLSHPVKFVGFDAPHEFLVGYGLDHAEDFRHVPYVASLE</sequence>
<dbReference type="RefSeq" id="WP_367887646.1">
    <property type="nucleotide sequence ID" value="NZ_CP130612.1"/>
</dbReference>
<comment type="subcellular location">
    <subcellularLocation>
        <location evidence="2 15">Cytoplasm</location>
    </subcellularLocation>
</comment>
<evidence type="ECO:0000256" key="2">
    <source>
        <dbReference type="ARBA" id="ARBA00004496"/>
    </source>
</evidence>
<keyword evidence="6 15" id="KW-0963">Cytoplasm</keyword>
<dbReference type="KEGG" id="pspc:Strain318_001238"/>
<evidence type="ECO:0000256" key="11">
    <source>
        <dbReference type="ARBA" id="ARBA00022741"/>
    </source>
</evidence>
<dbReference type="Gene3D" id="3.40.50.2020">
    <property type="match status" value="1"/>
</dbReference>
<organism evidence="18 19">
    <name type="scientific">Pseudogemmatithrix spongiicola</name>
    <dbReference type="NCBI Taxonomy" id="3062599"/>
    <lineage>
        <taxon>Bacteria</taxon>
        <taxon>Pseudomonadati</taxon>
        <taxon>Gemmatimonadota</taxon>
        <taxon>Gemmatimonadia</taxon>
        <taxon>Gemmatimonadales</taxon>
        <taxon>Gemmatimonadaceae</taxon>
        <taxon>Pseudogemmatithrix</taxon>
    </lineage>
</organism>
<evidence type="ECO:0000256" key="14">
    <source>
        <dbReference type="ARBA" id="ARBA00049402"/>
    </source>
</evidence>
<evidence type="ECO:0000313" key="19">
    <source>
        <dbReference type="Proteomes" id="UP001229955"/>
    </source>
</evidence>
<keyword evidence="9 15" id="KW-0479">Metal-binding</keyword>
<evidence type="ECO:0000256" key="13">
    <source>
        <dbReference type="ARBA" id="ARBA00048811"/>
    </source>
</evidence>
<evidence type="ECO:0000259" key="16">
    <source>
        <dbReference type="Pfam" id="PF00156"/>
    </source>
</evidence>
<dbReference type="GO" id="GO:0000287">
    <property type="term" value="F:magnesium ion binding"/>
    <property type="evidence" value="ECO:0007669"/>
    <property type="project" value="TreeGrafter"/>
</dbReference>
<accession>A0AA49Q4L2</accession>
<dbReference type="GO" id="GO:0052657">
    <property type="term" value="F:guanine phosphoribosyltransferase activity"/>
    <property type="evidence" value="ECO:0007669"/>
    <property type="project" value="UniProtKB-ARBA"/>
</dbReference>
<dbReference type="GO" id="GO:0046100">
    <property type="term" value="P:hypoxanthine metabolic process"/>
    <property type="evidence" value="ECO:0007669"/>
    <property type="project" value="TreeGrafter"/>
</dbReference>
<dbReference type="Pfam" id="PF00156">
    <property type="entry name" value="Pribosyltran"/>
    <property type="match status" value="1"/>
</dbReference>
<dbReference type="EC" id="2.4.2.8" evidence="5 15"/>
<evidence type="ECO:0000256" key="15">
    <source>
        <dbReference type="RuleBase" id="RU364099"/>
    </source>
</evidence>
<dbReference type="InterPro" id="IPR050408">
    <property type="entry name" value="HGPRT"/>
</dbReference>
<keyword evidence="10 15" id="KW-0660">Purine salvage</keyword>
<name>A0AA49Q7B0_9BACT</name>
<comment type="catalytic activity">
    <reaction evidence="13">
        <text>GMP + diphosphate = guanine + 5-phospho-alpha-D-ribose 1-diphosphate</text>
        <dbReference type="Rhea" id="RHEA:25424"/>
        <dbReference type="ChEBI" id="CHEBI:16235"/>
        <dbReference type="ChEBI" id="CHEBI:33019"/>
        <dbReference type="ChEBI" id="CHEBI:58017"/>
        <dbReference type="ChEBI" id="CHEBI:58115"/>
        <dbReference type="EC" id="2.4.2.8"/>
    </reaction>
    <physiologicalReaction direction="right-to-left" evidence="13">
        <dbReference type="Rhea" id="RHEA:25426"/>
    </physiologicalReaction>
</comment>
<dbReference type="EMBL" id="CP130612">
    <property type="protein sequence ID" value="WKW11967.1"/>
    <property type="molecule type" value="Genomic_DNA"/>
</dbReference>
<dbReference type="SUPFAM" id="SSF53271">
    <property type="entry name" value="PRTase-like"/>
    <property type="match status" value="1"/>
</dbReference>
<gene>
    <name evidence="18" type="primary">hpt</name>
    <name evidence="17" type="ORF">Strain138_001238</name>
    <name evidence="18" type="ORF">Strain318_001238</name>
</gene>
<comment type="pathway">
    <text evidence="3 15">Purine metabolism; IMP biosynthesis via salvage pathway; IMP from hypoxanthine: step 1/1.</text>
</comment>
<evidence type="ECO:0000256" key="6">
    <source>
        <dbReference type="ARBA" id="ARBA00022490"/>
    </source>
</evidence>
<feature type="domain" description="Phosphoribosyltransferase" evidence="16">
    <location>
        <begin position="23"/>
        <end position="170"/>
    </location>
</feature>
<dbReference type="NCBIfam" id="TIGR01203">
    <property type="entry name" value="HGPRTase"/>
    <property type="match status" value="1"/>
</dbReference>
<proteinExistence type="inferred from homology"/>
<keyword evidence="19" id="KW-1185">Reference proteome</keyword>
<evidence type="ECO:0000256" key="5">
    <source>
        <dbReference type="ARBA" id="ARBA00011895"/>
    </source>
</evidence>
<evidence type="ECO:0000256" key="7">
    <source>
        <dbReference type="ARBA" id="ARBA00022676"/>
    </source>
</evidence>
<keyword evidence="12 15" id="KW-0460">Magnesium</keyword>
<dbReference type="AlphaFoldDB" id="A0AA49Q7B0"/>
<evidence type="ECO:0000256" key="3">
    <source>
        <dbReference type="ARBA" id="ARBA00004669"/>
    </source>
</evidence>
<protein>
    <recommendedName>
        <fullName evidence="5 15">Hypoxanthine phosphoribosyltransferase</fullName>
        <ecNumber evidence="5 15">2.4.2.8</ecNumber>
    </recommendedName>
</protein>
<dbReference type="CDD" id="cd06223">
    <property type="entry name" value="PRTases_typeI"/>
    <property type="match status" value="1"/>
</dbReference>
<dbReference type="PANTHER" id="PTHR43340:SF1">
    <property type="entry name" value="HYPOXANTHINE PHOSPHORIBOSYLTRANSFERASE"/>
    <property type="match status" value="1"/>
</dbReference>
<keyword evidence="8 15" id="KW-0808">Transferase</keyword>
<accession>A0AA49Q7B0</accession>
<keyword evidence="7 15" id="KW-0328">Glycosyltransferase</keyword>
<evidence type="ECO:0000313" key="18">
    <source>
        <dbReference type="EMBL" id="WKW14877.1"/>
    </source>
</evidence>
<dbReference type="PANTHER" id="PTHR43340">
    <property type="entry name" value="HYPOXANTHINE-GUANINE PHOSPHORIBOSYLTRANSFERASE"/>
    <property type="match status" value="1"/>
</dbReference>
<dbReference type="GO" id="GO:0032264">
    <property type="term" value="P:IMP salvage"/>
    <property type="evidence" value="ECO:0007669"/>
    <property type="project" value="TreeGrafter"/>
</dbReference>
<evidence type="ECO:0000256" key="4">
    <source>
        <dbReference type="ARBA" id="ARBA00008391"/>
    </source>
</evidence>
<comment type="similarity">
    <text evidence="4 15">Belongs to the purine/pyrimidine phosphoribosyltransferase family.</text>
</comment>
<evidence type="ECO:0000256" key="1">
    <source>
        <dbReference type="ARBA" id="ARBA00001946"/>
    </source>
</evidence>
<comment type="catalytic activity">
    <reaction evidence="14">
        <text>IMP + diphosphate = hypoxanthine + 5-phospho-alpha-D-ribose 1-diphosphate</text>
        <dbReference type="Rhea" id="RHEA:17973"/>
        <dbReference type="ChEBI" id="CHEBI:17368"/>
        <dbReference type="ChEBI" id="CHEBI:33019"/>
        <dbReference type="ChEBI" id="CHEBI:58017"/>
        <dbReference type="ChEBI" id="CHEBI:58053"/>
        <dbReference type="EC" id="2.4.2.8"/>
    </reaction>
    <physiologicalReaction direction="right-to-left" evidence="14">
        <dbReference type="Rhea" id="RHEA:17975"/>
    </physiologicalReaction>
</comment>
<dbReference type="InterPro" id="IPR029057">
    <property type="entry name" value="PRTase-like"/>
</dbReference>